<dbReference type="HOGENOM" id="CLU_2267798_0_0_1"/>
<evidence type="ECO:0000256" key="11">
    <source>
        <dbReference type="ARBA" id="ARBA00023180"/>
    </source>
</evidence>
<keyword evidence="10 12" id="KW-0675">Receptor</keyword>
<reference evidence="12 14" key="2">
    <citation type="journal article" date="2014" name="BMC Genomics">
        <title>An improved genome release (version Mt4.0) for the model legume Medicago truncatula.</title>
        <authorList>
            <person name="Tang H."/>
            <person name="Krishnakumar V."/>
            <person name="Bidwell S."/>
            <person name="Rosen B."/>
            <person name="Chan A."/>
            <person name="Zhou S."/>
            <person name="Gentzbittel L."/>
            <person name="Childs K.L."/>
            <person name="Yandell M."/>
            <person name="Gundlach H."/>
            <person name="Mayer K.F."/>
            <person name="Schwartz D.C."/>
            <person name="Town C.D."/>
        </authorList>
    </citation>
    <scope>GENOME REANNOTATION</scope>
    <source>
        <strain evidence="12">A17</strain>
        <strain evidence="13 14">cv. Jemalong A17</strain>
    </source>
</reference>
<accession>A0A072TQM2</accession>
<name>A0A072TQM2_MEDTR</name>
<dbReference type="EnsemblPlants" id="KEH19799">
    <property type="protein sequence ID" value="KEH19799"/>
    <property type="gene ID" value="MTR_8g468680"/>
</dbReference>
<keyword evidence="3" id="KW-1003">Cell membrane</keyword>
<reference evidence="12 14" key="1">
    <citation type="journal article" date="2011" name="Nature">
        <title>The Medicago genome provides insight into the evolution of rhizobial symbioses.</title>
        <authorList>
            <person name="Young N.D."/>
            <person name="Debelle F."/>
            <person name="Oldroyd G.E."/>
            <person name="Geurts R."/>
            <person name="Cannon S.B."/>
            <person name="Udvardi M.K."/>
            <person name="Benedito V.A."/>
            <person name="Mayer K.F."/>
            <person name="Gouzy J."/>
            <person name="Schoof H."/>
            <person name="Van de Peer Y."/>
            <person name="Proost S."/>
            <person name="Cook D.R."/>
            <person name="Meyers B.C."/>
            <person name="Spannagl M."/>
            <person name="Cheung F."/>
            <person name="De Mita S."/>
            <person name="Krishnakumar V."/>
            <person name="Gundlach H."/>
            <person name="Zhou S."/>
            <person name="Mudge J."/>
            <person name="Bharti A.K."/>
            <person name="Murray J.D."/>
            <person name="Naoumkina M.A."/>
            <person name="Rosen B."/>
            <person name="Silverstein K.A."/>
            <person name="Tang H."/>
            <person name="Rombauts S."/>
            <person name="Zhao P.X."/>
            <person name="Zhou P."/>
            <person name="Barbe V."/>
            <person name="Bardou P."/>
            <person name="Bechner M."/>
            <person name="Bellec A."/>
            <person name="Berger A."/>
            <person name="Berges H."/>
            <person name="Bidwell S."/>
            <person name="Bisseling T."/>
            <person name="Choisne N."/>
            <person name="Couloux A."/>
            <person name="Denny R."/>
            <person name="Deshpande S."/>
            <person name="Dai X."/>
            <person name="Doyle J.J."/>
            <person name="Dudez A.M."/>
            <person name="Farmer A.D."/>
            <person name="Fouteau S."/>
            <person name="Franken C."/>
            <person name="Gibelin C."/>
            <person name="Gish J."/>
            <person name="Goldstein S."/>
            <person name="Gonzalez A.J."/>
            <person name="Green P.J."/>
            <person name="Hallab A."/>
            <person name="Hartog M."/>
            <person name="Hua A."/>
            <person name="Humphray S.J."/>
            <person name="Jeong D.H."/>
            <person name="Jing Y."/>
            <person name="Jocker A."/>
            <person name="Kenton S.M."/>
            <person name="Kim D.J."/>
            <person name="Klee K."/>
            <person name="Lai H."/>
            <person name="Lang C."/>
            <person name="Lin S."/>
            <person name="Macmil S.L."/>
            <person name="Magdelenat G."/>
            <person name="Matthews L."/>
            <person name="McCorrison J."/>
            <person name="Monaghan E.L."/>
            <person name="Mun J.H."/>
            <person name="Najar F.Z."/>
            <person name="Nicholson C."/>
            <person name="Noirot C."/>
            <person name="O'Bleness M."/>
            <person name="Paule C.R."/>
            <person name="Poulain J."/>
            <person name="Prion F."/>
            <person name="Qin B."/>
            <person name="Qu C."/>
            <person name="Retzel E.F."/>
            <person name="Riddle C."/>
            <person name="Sallet E."/>
            <person name="Samain S."/>
            <person name="Samson N."/>
            <person name="Sanders I."/>
            <person name="Saurat O."/>
            <person name="Scarpelli C."/>
            <person name="Schiex T."/>
            <person name="Segurens B."/>
            <person name="Severin A.J."/>
            <person name="Sherrier D.J."/>
            <person name="Shi R."/>
            <person name="Sims S."/>
            <person name="Singer S.R."/>
            <person name="Sinharoy S."/>
            <person name="Sterck L."/>
            <person name="Viollet A."/>
            <person name="Wang B.B."/>
            <person name="Wang K."/>
            <person name="Wang M."/>
            <person name="Wang X."/>
            <person name="Warfsmann J."/>
            <person name="Weissenbach J."/>
            <person name="White D.D."/>
            <person name="White J.D."/>
            <person name="Wiley G.B."/>
            <person name="Wincker P."/>
            <person name="Xing Y."/>
            <person name="Yang L."/>
            <person name="Yao Z."/>
            <person name="Ying F."/>
            <person name="Zhai J."/>
            <person name="Zhou L."/>
            <person name="Zuber A."/>
            <person name="Denarie J."/>
            <person name="Dixon R.A."/>
            <person name="May G.D."/>
            <person name="Schwartz D.C."/>
            <person name="Rogers J."/>
            <person name="Quetier F."/>
            <person name="Town C.D."/>
            <person name="Roe B.A."/>
        </authorList>
    </citation>
    <scope>NUCLEOTIDE SEQUENCE [LARGE SCALE GENOMIC DNA]</scope>
    <source>
        <strain evidence="12">A17</strain>
        <strain evidence="13 14">cv. Jemalong A17</strain>
    </source>
</reference>
<evidence type="ECO:0000256" key="9">
    <source>
        <dbReference type="ARBA" id="ARBA00023136"/>
    </source>
</evidence>
<comment type="subcellular location">
    <subcellularLocation>
        <location evidence="1">Cell membrane</location>
        <topology evidence="1">Single-pass type I membrane protein</topology>
    </subcellularLocation>
</comment>
<evidence type="ECO:0000256" key="5">
    <source>
        <dbReference type="ARBA" id="ARBA00022692"/>
    </source>
</evidence>
<keyword evidence="4" id="KW-0433">Leucine-rich repeat</keyword>
<keyword evidence="5" id="KW-0812">Transmembrane</keyword>
<dbReference type="GO" id="GO:0016301">
    <property type="term" value="F:kinase activity"/>
    <property type="evidence" value="ECO:0007669"/>
    <property type="project" value="UniProtKB-KW"/>
</dbReference>
<comment type="similarity">
    <text evidence="2">Belongs to the RLP family.</text>
</comment>
<evidence type="ECO:0000256" key="4">
    <source>
        <dbReference type="ARBA" id="ARBA00022614"/>
    </source>
</evidence>
<protein>
    <submittedName>
        <fullName evidence="12">LRR receptor-like kinase family protein, putative</fullName>
    </submittedName>
</protein>
<evidence type="ECO:0000256" key="8">
    <source>
        <dbReference type="ARBA" id="ARBA00022989"/>
    </source>
</evidence>
<proteinExistence type="inferred from homology"/>
<dbReference type="Gene3D" id="3.80.10.10">
    <property type="entry name" value="Ribonuclease Inhibitor"/>
    <property type="match status" value="1"/>
</dbReference>
<keyword evidence="11" id="KW-0325">Glycoprotein</keyword>
<dbReference type="AlphaFoldDB" id="A0A072TQM2"/>
<dbReference type="PANTHER" id="PTHR48052">
    <property type="entry name" value="UNNAMED PRODUCT"/>
    <property type="match status" value="1"/>
</dbReference>
<dbReference type="EMBL" id="CM001224">
    <property type="protein sequence ID" value="KEH19799.1"/>
    <property type="molecule type" value="Genomic_DNA"/>
</dbReference>
<dbReference type="Pfam" id="PF00560">
    <property type="entry name" value="LRR_1"/>
    <property type="match status" value="2"/>
</dbReference>
<keyword evidence="6" id="KW-0732">Signal</keyword>
<keyword evidence="8" id="KW-1133">Transmembrane helix</keyword>
<dbReference type="InterPro" id="IPR001611">
    <property type="entry name" value="Leu-rich_rpt"/>
</dbReference>
<dbReference type="PANTHER" id="PTHR48052:SF8">
    <property type="entry name" value="LRR RECEPTOR-LIKE SERINE_THREONINE-PROTEIN KINASE FLS2"/>
    <property type="match status" value="1"/>
</dbReference>
<evidence type="ECO:0000313" key="12">
    <source>
        <dbReference type="EMBL" id="KEH19799.1"/>
    </source>
</evidence>
<evidence type="ECO:0000256" key="1">
    <source>
        <dbReference type="ARBA" id="ARBA00004251"/>
    </source>
</evidence>
<dbReference type="STRING" id="3880.A0A072TQM2"/>
<evidence type="ECO:0000256" key="6">
    <source>
        <dbReference type="ARBA" id="ARBA00022729"/>
    </source>
</evidence>
<sequence>MTFLRDVRFDNNNLNESDNQLSGEIPSLDNMTSLRVVEFGFNNLNGRLPNDFFNQLPQLEYCILNNNQFEGSIPRSIGNCTSLIHIYLASNFLTESFSLNILK</sequence>
<dbReference type="InterPro" id="IPR032675">
    <property type="entry name" value="LRR_dom_sf"/>
</dbReference>
<evidence type="ECO:0000313" key="13">
    <source>
        <dbReference type="EnsemblPlants" id="KEH19799"/>
    </source>
</evidence>
<gene>
    <name evidence="12" type="ordered locus">MTR_8g468680</name>
</gene>
<evidence type="ECO:0000256" key="2">
    <source>
        <dbReference type="ARBA" id="ARBA00009592"/>
    </source>
</evidence>
<keyword evidence="7" id="KW-0677">Repeat</keyword>
<organism evidence="12 14">
    <name type="scientific">Medicago truncatula</name>
    <name type="common">Barrel medic</name>
    <name type="synonym">Medicago tribuloides</name>
    <dbReference type="NCBI Taxonomy" id="3880"/>
    <lineage>
        <taxon>Eukaryota</taxon>
        <taxon>Viridiplantae</taxon>
        <taxon>Streptophyta</taxon>
        <taxon>Embryophyta</taxon>
        <taxon>Tracheophyta</taxon>
        <taxon>Spermatophyta</taxon>
        <taxon>Magnoliopsida</taxon>
        <taxon>eudicotyledons</taxon>
        <taxon>Gunneridae</taxon>
        <taxon>Pentapetalae</taxon>
        <taxon>rosids</taxon>
        <taxon>fabids</taxon>
        <taxon>Fabales</taxon>
        <taxon>Fabaceae</taxon>
        <taxon>Papilionoideae</taxon>
        <taxon>50 kb inversion clade</taxon>
        <taxon>NPAAA clade</taxon>
        <taxon>Hologalegina</taxon>
        <taxon>IRL clade</taxon>
        <taxon>Trifolieae</taxon>
        <taxon>Medicago</taxon>
    </lineage>
</organism>
<evidence type="ECO:0000256" key="7">
    <source>
        <dbReference type="ARBA" id="ARBA00022737"/>
    </source>
</evidence>
<keyword evidence="14" id="KW-1185">Reference proteome</keyword>
<keyword evidence="12" id="KW-0418">Kinase</keyword>
<dbReference type="SUPFAM" id="SSF52058">
    <property type="entry name" value="L domain-like"/>
    <property type="match status" value="1"/>
</dbReference>
<reference evidence="13" key="3">
    <citation type="submission" date="2015-04" db="UniProtKB">
        <authorList>
            <consortium name="EnsemblPlants"/>
        </authorList>
    </citation>
    <scope>IDENTIFICATION</scope>
    <source>
        <strain evidence="13">cv. Jemalong A17</strain>
    </source>
</reference>
<evidence type="ECO:0000256" key="3">
    <source>
        <dbReference type="ARBA" id="ARBA00022475"/>
    </source>
</evidence>
<evidence type="ECO:0000313" key="14">
    <source>
        <dbReference type="Proteomes" id="UP000002051"/>
    </source>
</evidence>
<evidence type="ECO:0000256" key="10">
    <source>
        <dbReference type="ARBA" id="ARBA00023170"/>
    </source>
</evidence>
<dbReference type="FunFam" id="3.80.10.10:FF:000041">
    <property type="entry name" value="LRR receptor-like serine/threonine-protein kinase ERECTA"/>
    <property type="match status" value="1"/>
</dbReference>
<dbReference type="Proteomes" id="UP000002051">
    <property type="component" value="Chromosome 8"/>
</dbReference>
<keyword evidence="12" id="KW-0808">Transferase</keyword>
<dbReference type="GO" id="GO:0005886">
    <property type="term" value="C:plasma membrane"/>
    <property type="evidence" value="ECO:0007669"/>
    <property type="project" value="UniProtKB-SubCell"/>
</dbReference>
<keyword evidence="9" id="KW-0472">Membrane</keyword>